<dbReference type="EMBL" id="JAEMHM010000011">
    <property type="protein sequence ID" value="MBJ6725990.1"/>
    <property type="molecule type" value="Genomic_DNA"/>
</dbReference>
<reference evidence="2" key="1">
    <citation type="submission" date="2020-12" db="EMBL/GenBank/DDBJ databases">
        <title>Geomonas sp. Red875, isolated from river sediment.</title>
        <authorList>
            <person name="Xu Z."/>
            <person name="Zhang Z."/>
            <person name="Masuda Y."/>
            <person name="Itoh H."/>
            <person name="Senoo K."/>
        </authorList>
    </citation>
    <scope>NUCLEOTIDE SEQUENCE</scope>
    <source>
        <strain evidence="2">Red875</strain>
    </source>
</reference>
<dbReference type="Proteomes" id="UP000636888">
    <property type="component" value="Unassembled WGS sequence"/>
</dbReference>
<keyword evidence="3" id="KW-1185">Reference proteome</keyword>
<name>A0A8J7JMM6_9BACT</name>
<comment type="caution">
    <text evidence="2">The sequence shown here is derived from an EMBL/GenBank/DDBJ whole genome shotgun (WGS) entry which is preliminary data.</text>
</comment>
<keyword evidence="1" id="KW-0732">Signal</keyword>
<proteinExistence type="predicted"/>
<accession>A0A8J7JMM6</accession>
<sequence>MKKLLLVFALILVTAGSAYADAQRNTGCGLGALIWQGKAEGSILFEILQSTTNGSTGTQTFGISSGTSQCTQPAKVVKNEKLNEFVRANMDNLAKDIAAGKGETLSTFDEMLGIPAERTAAFNSKLQANFDRIFTSDHVVMAEVIDNAIAVGSN</sequence>
<dbReference type="InterPro" id="IPR021383">
    <property type="entry name" value="DUF3015"/>
</dbReference>
<feature type="chain" id="PRO_5035319870" evidence="1">
    <location>
        <begin position="21"/>
        <end position="154"/>
    </location>
</feature>
<evidence type="ECO:0000313" key="2">
    <source>
        <dbReference type="EMBL" id="MBJ6725990.1"/>
    </source>
</evidence>
<dbReference type="AlphaFoldDB" id="A0A8J7JMM6"/>
<evidence type="ECO:0000256" key="1">
    <source>
        <dbReference type="SAM" id="SignalP"/>
    </source>
</evidence>
<evidence type="ECO:0000313" key="3">
    <source>
        <dbReference type="Proteomes" id="UP000636888"/>
    </source>
</evidence>
<gene>
    <name evidence="2" type="ORF">JFN93_14830</name>
</gene>
<dbReference type="Pfam" id="PF11220">
    <property type="entry name" value="DUF3015"/>
    <property type="match status" value="1"/>
</dbReference>
<organism evidence="2 3">
    <name type="scientific">Geomesophilobacter sediminis</name>
    <dbReference type="NCBI Taxonomy" id="2798584"/>
    <lineage>
        <taxon>Bacteria</taxon>
        <taxon>Pseudomonadati</taxon>
        <taxon>Thermodesulfobacteriota</taxon>
        <taxon>Desulfuromonadia</taxon>
        <taxon>Geobacterales</taxon>
        <taxon>Geobacteraceae</taxon>
        <taxon>Geomesophilobacter</taxon>
    </lineage>
</organism>
<dbReference type="RefSeq" id="WP_199384878.1">
    <property type="nucleotide sequence ID" value="NZ_JAEMHM010000011.1"/>
</dbReference>
<feature type="signal peptide" evidence="1">
    <location>
        <begin position="1"/>
        <end position="20"/>
    </location>
</feature>
<protein>
    <submittedName>
        <fullName evidence="2">DUF3015 family protein</fullName>
    </submittedName>
</protein>